<evidence type="ECO:0000313" key="2">
    <source>
        <dbReference type="Proteomes" id="UP000091857"/>
    </source>
</evidence>
<evidence type="ECO:0000313" key="1">
    <source>
        <dbReference type="EMBL" id="KAG8650047.1"/>
    </source>
</evidence>
<keyword evidence="2" id="KW-1185">Reference proteome</keyword>
<comment type="caution">
    <text evidence="1">The sequence shown here is derived from an EMBL/GenBank/DDBJ whole genome shotgun (WGS) entry which is preliminary data.</text>
</comment>
<protein>
    <submittedName>
        <fullName evidence="1">Uncharacterized protein</fullName>
    </submittedName>
</protein>
<proteinExistence type="predicted"/>
<dbReference type="Proteomes" id="UP000091857">
    <property type="component" value="Chromosome 8"/>
</dbReference>
<dbReference type="EMBL" id="CM004394">
    <property type="protein sequence ID" value="KAG8650047.1"/>
    <property type="molecule type" value="Genomic_DNA"/>
</dbReference>
<reference evidence="2" key="1">
    <citation type="journal article" date="2016" name="Nat. Biotechnol.">
        <title>Sequencing wild and cultivated cassava and related species reveals extensive interspecific hybridization and genetic diversity.</title>
        <authorList>
            <person name="Bredeson J.V."/>
            <person name="Lyons J.B."/>
            <person name="Prochnik S.E."/>
            <person name="Wu G.A."/>
            <person name="Ha C.M."/>
            <person name="Edsinger-Gonzales E."/>
            <person name="Grimwood J."/>
            <person name="Schmutz J."/>
            <person name="Rabbi I.Y."/>
            <person name="Egesi C."/>
            <person name="Nauluvula P."/>
            <person name="Lebot V."/>
            <person name="Ndunguru J."/>
            <person name="Mkamilo G."/>
            <person name="Bart R.S."/>
            <person name="Setter T.L."/>
            <person name="Gleadow R.M."/>
            <person name="Kulakow P."/>
            <person name="Ferguson M.E."/>
            <person name="Rounsley S."/>
            <person name="Rokhsar D.S."/>
        </authorList>
    </citation>
    <scope>NUCLEOTIDE SEQUENCE [LARGE SCALE GENOMIC DNA]</scope>
    <source>
        <strain evidence="2">cv. AM560-2</strain>
    </source>
</reference>
<name>A0ACB7HBS4_MANES</name>
<gene>
    <name evidence="1" type="ORF">MANES_08G169600v8</name>
</gene>
<organism evidence="1 2">
    <name type="scientific">Manihot esculenta</name>
    <name type="common">Cassava</name>
    <name type="synonym">Jatropha manihot</name>
    <dbReference type="NCBI Taxonomy" id="3983"/>
    <lineage>
        <taxon>Eukaryota</taxon>
        <taxon>Viridiplantae</taxon>
        <taxon>Streptophyta</taxon>
        <taxon>Embryophyta</taxon>
        <taxon>Tracheophyta</taxon>
        <taxon>Spermatophyta</taxon>
        <taxon>Magnoliopsida</taxon>
        <taxon>eudicotyledons</taxon>
        <taxon>Gunneridae</taxon>
        <taxon>Pentapetalae</taxon>
        <taxon>rosids</taxon>
        <taxon>fabids</taxon>
        <taxon>Malpighiales</taxon>
        <taxon>Euphorbiaceae</taxon>
        <taxon>Crotonoideae</taxon>
        <taxon>Manihoteae</taxon>
        <taxon>Manihot</taxon>
    </lineage>
</organism>
<accession>A0ACB7HBS4</accession>
<sequence length="456" mass="50662">MEDDKKKKRNKKKKNKQTKTTEDDIAVGGNQNGASNGKNDHDPVTDVAEVQNGAMRNGDAAADTPVHNGTEISILAEAEQRWAQREAILKETVKQLQNENDTHTQKEAFLEEKIKQLKKENDLQIENQVTLEETIKQLRNVHNLALQKEATLEGTIQQLKNENDSHMHKEAGLEKKIIQLQSEKESSIQKEAGLEKRIVELQSEKELSLQKEAHLEEQLQHLLDEKTALGLKGASLEEKIKQVESDKRSWTLTENTTKETIARMNVDITRLRMQVVELEESRNILLKENQQLMDNISGLRLQLQNVEGNISSSNTSAELKKVNELYIKIDQQSRAAGLSSATGSDLVVESKVADSILESSDNMSALGHKVESLEIEPAAGDGNDAEVDSGEIVQIPLDDNELRDLELQAVEGDKMEEAVPLTDAPLVGAPFRLISFVAKYVSGADLVDESTLNSSS</sequence>